<evidence type="ECO:0000313" key="1">
    <source>
        <dbReference type="EMBL" id="MBO8428128.1"/>
    </source>
</evidence>
<sequence length="78" mass="8980">MNKNVVICPYCGEEIYGDYNYETGHTDYDCSSCDSHFTEDDFIECDKCGNLVYKDDINEITTNDTVEYLCNDCMNNSI</sequence>
<accession>A0A9D9DJV8</accession>
<dbReference type="Proteomes" id="UP000823613">
    <property type="component" value="Unassembled WGS sequence"/>
</dbReference>
<reference evidence="1" key="2">
    <citation type="journal article" date="2021" name="PeerJ">
        <title>Extensive microbial diversity within the chicken gut microbiome revealed by metagenomics and culture.</title>
        <authorList>
            <person name="Gilroy R."/>
            <person name="Ravi A."/>
            <person name="Getino M."/>
            <person name="Pursley I."/>
            <person name="Horton D.L."/>
            <person name="Alikhan N.F."/>
            <person name="Baker D."/>
            <person name="Gharbi K."/>
            <person name="Hall N."/>
            <person name="Watson M."/>
            <person name="Adriaenssens E.M."/>
            <person name="Foster-Nyarko E."/>
            <person name="Jarju S."/>
            <person name="Secka A."/>
            <person name="Antonio M."/>
            <person name="Oren A."/>
            <person name="Chaudhuri R.R."/>
            <person name="La Ragione R."/>
            <person name="Hildebrand F."/>
            <person name="Pallen M.J."/>
        </authorList>
    </citation>
    <scope>NUCLEOTIDE SEQUENCE</scope>
    <source>
        <strain evidence="1">11159</strain>
    </source>
</reference>
<dbReference type="Gene3D" id="2.10.290.10">
    <property type="entry name" value="YfgJ-like"/>
    <property type="match status" value="1"/>
</dbReference>
<protein>
    <submittedName>
        <fullName evidence="1">Uncharacterized protein</fullName>
    </submittedName>
</protein>
<comment type="caution">
    <text evidence="1">The sequence shown here is derived from an EMBL/GenBank/DDBJ whole genome shotgun (WGS) entry which is preliminary data.</text>
</comment>
<dbReference type="AlphaFoldDB" id="A0A9D9DJV8"/>
<dbReference type="EMBL" id="JADIMY010000120">
    <property type="protein sequence ID" value="MBO8428128.1"/>
    <property type="molecule type" value="Genomic_DNA"/>
</dbReference>
<name>A0A9D9DJV8_9BACL</name>
<dbReference type="InterPro" id="IPR029037">
    <property type="entry name" value="DUF1407/YfgJ-like_sf"/>
</dbReference>
<organism evidence="1 2">
    <name type="scientific">Candidatus Onthovivens merdipullorum</name>
    <dbReference type="NCBI Taxonomy" id="2840889"/>
    <lineage>
        <taxon>Bacteria</taxon>
        <taxon>Bacillati</taxon>
        <taxon>Bacillota</taxon>
        <taxon>Bacilli</taxon>
        <taxon>Bacillales</taxon>
        <taxon>Candidatus Onthovivens</taxon>
    </lineage>
</organism>
<evidence type="ECO:0000313" key="2">
    <source>
        <dbReference type="Proteomes" id="UP000823613"/>
    </source>
</evidence>
<gene>
    <name evidence="1" type="ORF">IAC58_06270</name>
</gene>
<reference evidence="1" key="1">
    <citation type="submission" date="2020-10" db="EMBL/GenBank/DDBJ databases">
        <authorList>
            <person name="Gilroy R."/>
        </authorList>
    </citation>
    <scope>NUCLEOTIDE SEQUENCE</scope>
    <source>
        <strain evidence="1">11159</strain>
    </source>
</reference>
<proteinExistence type="predicted"/>